<evidence type="ECO:0000256" key="1">
    <source>
        <dbReference type="ARBA" id="ARBA00013860"/>
    </source>
</evidence>
<dbReference type="InterPro" id="IPR003444">
    <property type="entry name" value="MraZ"/>
</dbReference>
<dbReference type="InterPro" id="IPR035644">
    <property type="entry name" value="MraZ_C"/>
</dbReference>
<proteinExistence type="inferred from homology"/>
<accession>A0A8J3GFG8</accession>
<dbReference type="InterPro" id="IPR038619">
    <property type="entry name" value="MraZ_sf"/>
</dbReference>
<sequence length="152" mass="17096">MIDFNQGLYAGEFRHNLDSKRRLTVPSKWRSDGDEQQTYLAFPDPAGCVTVYPPEMVAELKEKISKISIGDKKGRRAITRLLGSADSFSFDKSGRININDRLFQHADISKEVVLVGTVNFFQLWSPDRYDAYVADADEEDGDLGDILADLGF</sequence>
<dbReference type="Gene3D" id="3.40.1550.20">
    <property type="entry name" value="Transcriptional regulator MraZ domain"/>
    <property type="match status" value="1"/>
</dbReference>
<dbReference type="InterPro" id="IPR020603">
    <property type="entry name" value="MraZ_dom"/>
</dbReference>
<dbReference type="CDD" id="cd16321">
    <property type="entry name" value="MraZ_C"/>
    <property type="match status" value="1"/>
</dbReference>
<dbReference type="AlphaFoldDB" id="A0A8J3GFG8"/>
<evidence type="ECO:0000313" key="10">
    <source>
        <dbReference type="Proteomes" id="UP000642829"/>
    </source>
</evidence>
<comment type="similarity">
    <text evidence="7">Belongs to the MraZ family.</text>
</comment>
<reference evidence="9" key="1">
    <citation type="journal article" date="2014" name="Int. J. Syst. Evol. Microbiol.">
        <title>Complete genome sequence of Corynebacterium casei LMG S-19264T (=DSM 44701T), isolated from a smear-ripened cheese.</title>
        <authorList>
            <consortium name="US DOE Joint Genome Institute (JGI-PGF)"/>
            <person name="Walter F."/>
            <person name="Albersmeier A."/>
            <person name="Kalinowski J."/>
            <person name="Ruckert C."/>
        </authorList>
    </citation>
    <scope>NUCLEOTIDE SEQUENCE</scope>
    <source>
        <strain evidence="9">KCTC 12870</strain>
    </source>
</reference>
<evidence type="ECO:0000313" key="9">
    <source>
        <dbReference type="EMBL" id="GHC11361.1"/>
    </source>
</evidence>
<dbReference type="HAMAP" id="MF_01008">
    <property type="entry name" value="MraZ"/>
    <property type="match status" value="1"/>
</dbReference>
<evidence type="ECO:0000256" key="7">
    <source>
        <dbReference type="HAMAP-Rule" id="MF_01008"/>
    </source>
</evidence>
<comment type="subunit">
    <text evidence="7">Forms oligomers.</text>
</comment>
<dbReference type="PROSITE" id="PS51740">
    <property type="entry name" value="SPOVT_ABRB"/>
    <property type="match status" value="2"/>
</dbReference>
<evidence type="ECO:0000256" key="3">
    <source>
        <dbReference type="ARBA" id="ARBA00022737"/>
    </source>
</evidence>
<comment type="subcellular location">
    <subcellularLocation>
        <location evidence="7">Cytoplasm</location>
        <location evidence="7">Nucleoid</location>
    </subcellularLocation>
</comment>
<keyword evidence="6 7" id="KW-0804">Transcription</keyword>
<comment type="caution">
    <text evidence="9">The sequence shown here is derived from an EMBL/GenBank/DDBJ whole genome shotgun (WGS) entry which is preliminary data.</text>
</comment>
<dbReference type="GO" id="GO:0005737">
    <property type="term" value="C:cytoplasm"/>
    <property type="evidence" value="ECO:0007669"/>
    <property type="project" value="UniProtKB-UniRule"/>
</dbReference>
<dbReference type="GO" id="GO:0000976">
    <property type="term" value="F:transcription cis-regulatory region binding"/>
    <property type="evidence" value="ECO:0007669"/>
    <property type="project" value="TreeGrafter"/>
</dbReference>
<dbReference type="Pfam" id="PF02381">
    <property type="entry name" value="MraZ"/>
    <property type="match status" value="1"/>
</dbReference>
<keyword evidence="5 7" id="KW-0238">DNA-binding</keyword>
<feature type="domain" description="SpoVT-AbrB" evidence="8">
    <location>
        <begin position="12"/>
        <end position="56"/>
    </location>
</feature>
<dbReference type="RefSeq" id="WP_189516873.1">
    <property type="nucleotide sequence ID" value="NZ_BMXG01000025.1"/>
</dbReference>
<dbReference type="PANTHER" id="PTHR34701">
    <property type="entry name" value="TRANSCRIPTIONAL REGULATOR MRAZ"/>
    <property type="match status" value="1"/>
</dbReference>
<gene>
    <name evidence="7 9" type="primary">mraZ</name>
    <name evidence="9" type="ORF">GCM10007047_30870</name>
</gene>
<keyword evidence="10" id="KW-1185">Reference proteome</keyword>
<dbReference type="EMBL" id="BMXG01000025">
    <property type="protein sequence ID" value="GHC11361.1"/>
    <property type="molecule type" value="Genomic_DNA"/>
</dbReference>
<dbReference type="InterPro" id="IPR007159">
    <property type="entry name" value="SpoVT-AbrB_dom"/>
</dbReference>
<dbReference type="PANTHER" id="PTHR34701:SF1">
    <property type="entry name" value="TRANSCRIPTIONAL REGULATOR MRAZ"/>
    <property type="match status" value="1"/>
</dbReference>
<dbReference type="GO" id="GO:2000143">
    <property type="term" value="P:negative regulation of DNA-templated transcription initiation"/>
    <property type="evidence" value="ECO:0007669"/>
    <property type="project" value="TreeGrafter"/>
</dbReference>
<protein>
    <recommendedName>
        <fullName evidence="1 7">Transcriptional regulator MraZ</fullName>
    </recommendedName>
</protein>
<keyword evidence="2 7" id="KW-0963">Cytoplasm</keyword>
<evidence type="ECO:0000256" key="2">
    <source>
        <dbReference type="ARBA" id="ARBA00022490"/>
    </source>
</evidence>
<reference evidence="9" key="2">
    <citation type="submission" date="2020-09" db="EMBL/GenBank/DDBJ databases">
        <authorList>
            <person name="Sun Q."/>
            <person name="Kim S."/>
        </authorList>
    </citation>
    <scope>NUCLEOTIDE SEQUENCE</scope>
    <source>
        <strain evidence="9">KCTC 12870</strain>
    </source>
</reference>
<evidence type="ECO:0000256" key="4">
    <source>
        <dbReference type="ARBA" id="ARBA00023015"/>
    </source>
</evidence>
<name>A0A8J3GFG8_9BACT</name>
<dbReference type="SUPFAM" id="SSF89447">
    <property type="entry name" value="AbrB/MazE/MraZ-like"/>
    <property type="match status" value="1"/>
</dbReference>
<dbReference type="Proteomes" id="UP000642829">
    <property type="component" value="Unassembled WGS sequence"/>
</dbReference>
<evidence type="ECO:0000259" key="8">
    <source>
        <dbReference type="PROSITE" id="PS51740"/>
    </source>
</evidence>
<dbReference type="InterPro" id="IPR035642">
    <property type="entry name" value="MraZ_N"/>
</dbReference>
<keyword evidence="3" id="KW-0677">Repeat</keyword>
<keyword evidence="4 7" id="KW-0805">Transcription regulation</keyword>
<dbReference type="GO" id="GO:0003700">
    <property type="term" value="F:DNA-binding transcription factor activity"/>
    <property type="evidence" value="ECO:0007669"/>
    <property type="project" value="UniProtKB-UniRule"/>
</dbReference>
<dbReference type="InterPro" id="IPR037914">
    <property type="entry name" value="SpoVT-AbrB_sf"/>
</dbReference>
<feature type="domain" description="SpoVT-AbrB" evidence="8">
    <location>
        <begin position="85"/>
        <end position="128"/>
    </location>
</feature>
<organism evidence="9 10">
    <name type="scientific">Cerasicoccus arenae</name>
    <dbReference type="NCBI Taxonomy" id="424488"/>
    <lineage>
        <taxon>Bacteria</taxon>
        <taxon>Pseudomonadati</taxon>
        <taxon>Verrucomicrobiota</taxon>
        <taxon>Opitutia</taxon>
        <taxon>Puniceicoccales</taxon>
        <taxon>Cerasicoccaceae</taxon>
        <taxon>Cerasicoccus</taxon>
    </lineage>
</organism>
<evidence type="ECO:0000256" key="5">
    <source>
        <dbReference type="ARBA" id="ARBA00023125"/>
    </source>
</evidence>
<dbReference type="GO" id="GO:0009295">
    <property type="term" value="C:nucleoid"/>
    <property type="evidence" value="ECO:0007669"/>
    <property type="project" value="UniProtKB-SubCell"/>
</dbReference>
<evidence type="ECO:0000256" key="6">
    <source>
        <dbReference type="ARBA" id="ARBA00023163"/>
    </source>
</evidence>
<dbReference type="CDD" id="cd16320">
    <property type="entry name" value="MraZ_N"/>
    <property type="match status" value="1"/>
</dbReference>